<dbReference type="EMBL" id="AGFM01000009">
    <property type="protein sequence ID" value="EHJ62145.1"/>
    <property type="molecule type" value="Genomic_DNA"/>
</dbReference>
<gene>
    <name evidence="1" type="ORF">NSU_0742</name>
</gene>
<evidence type="ECO:0000313" key="1">
    <source>
        <dbReference type="EMBL" id="EHJ62145.1"/>
    </source>
</evidence>
<name>G6E8S1_9SPHN</name>
<accession>G6E8S1</accession>
<comment type="caution">
    <text evidence="1">The sequence shown here is derived from an EMBL/GenBank/DDBJ whole genome shotgun (WGS) entry which is preliminary data.</text>
</comment>
<evidence type="ECO:0000313" key="2">
    <source>
        <dbReference type="Proteomes" id="UP000004030"/>
    </source>
</evidence>
<dbReference type="AlphaFoldDB" id="G6E8S1"/>
<organism evidence="1 2">
    <name type="scientific">Novosphingobium pentaromativorans US6-1</name>
    <dbReference type="NCBI Taxonomy" id="1088721"/>
    <lineage>
        <taxon>Bacteria</taxon>
        <taxon>Pseudomonadati</taxon>
        <taxon>Pseudomonadota</taxon>
        <taxon>Alphaproteobacteria</taxon>
        <taxon>Sphingomonadales</taxon>
        <taxon>Sphingomonadaceae</taxon>
        <taxon>Novosphingobium</taxon>
    </lineage>
</organism>
<protein>
    <submittedName>
        <fullName evidence="1">Uncharacterized protein</fullName>
    </submittedName>
</protein>
<proteinExistence type="predicted"/>
<sequence length="37" mass="3979">MTVSNTVMRSWMENLAEAQSPASSATPKFGGMMKVMA</sequence>
<dbReference type="PATRIC" id="fig|1088721.3.peg.733"/>
<reference evidence="1 2" key="1">
    <citation type="journal article" date="2012" name="J. Bacteriol.">
        <title>Genome sequence of benzo(a)pyrene-degrading bacterium Novosphingobium pentaromativorans US6-1.</title>
        <authorList>
            <person name="Luo Y.R."/>
            <person name="Kang S.G."/>
            <person name="Kim S.J."/>
            <person name="Kim M.R."/>
            <person name="Li N."/>
            <person name="Lee J.H."/>
            <person name="Kwon K.K."/>
        </authorList>
    </citation>
    <scope>NUCLEOTIDE SEQUENCE [LARGE SCALE GENOMIC DNA]</scope>
    <source>
        <strain evidence="1 2">US6-1</strain>
    </source>
</reference>
<keyword evidence="2" id="KW-1185">Reference proteome</keyword>
<dbReference type="Proteomes" id="UP000004030">
    <property type="component" value="Unassembled WGS sequence"/>
</dbReference>